<keyword evidence="1" id="KW-0378">Hydrolase</keyword>
<organism evidence="3 4">
    <name type="scientific">Hesseltinella vesiculosa</name>
    <dbReference type="NCBI Taxonomy" id="101127"/>
    <lineage>
        <taxon>Eukaryota</taxon>
        <taxon>Fungi</taxon>
        <taxon>Fungi incertae sedis</taxon>
        <taxon>Mucoromycota</taxon>
        <taxon>Mucoromycotina</taxon>
        <taxon>Mucoromycetes</taxon>
        <taxon>Mucorales</taxon>
        <taxon>Cunninghamellaceae</taxon>
        <taxon>Hesseltinella</taxon>
    </lineage>
</organism>
<evidence type="ECO:0000313" key="4">
    <source>
        <dbReference type="Proteomes" id="UP000242146"/>
    </source>
</evidence>
<dbReference type="InterPro" id="IPR017850">
    <property type="entry name" value="Alkaline_phosphatase_core_sf"/>
</dbReference>
<feature type="chain" id="PRO_5010869933" description="Phosphoesterase-domain-containing protein" evidence="2">
    <location>
        <begin position="20"/>
        <end position="312"/>
    </location>
</feature>
<keyword evidence="2" id="KW-0732">Signal</keyword>
<accession>A0A1X2GBR5</accession>
<dbReference type="OrthoDB" id="5135119at2759"/>
<evidence type="ECO:0008006" key="5">
    <source>
        <dbReference type="Google" id="ProtNLM"/>
    </source>
</evidence>
<dbReference type="GO" id="GO:0016788">
    <property type="term" value="F:hydrolase activity, acting on ester bonds"/>
    <property type="evidence" value="ECO:0007669"/>
    <property type="project" value="InterPro"/>
</dbReference>
<dbReference type="PANTHER" id="PTHR31956:SF8">
    <property type="entry name" value="ACID PHOSPHATASE PHOA (AFU_ORTHOLOGUE AFUA_1G03570)"/>
    <property type="match status" value="1"/>
</dbReference>
<sequence length="312" mass="34304">MKWLSLASACFLISHLVQCVPVDSDKPAPSVQGKHFDRMVVIVLSDANYADAIKDPYLSTLADRHQGLTLTNYKGLALPSQANYVGMISGSTSGVVLDSDANINDRKTVVDLLESKGISWKTYQEDYTPLADGSCNSAKNIGNYVRYHNPFMAFQSISKSPSRCQYIVPGTQLDVDIKNNAVPQFVFYTPNVNEKGGEKTLISNVSSASSWLKEFLEPKMTQDAFSKDTLVVVTWDKQSSVTTNNHVLTMLLGSMVNRSSKSDGVPYNHYSILKTVQDNWGLPSLGQKDVGATPFILKDLAGKPKNRKSFFG</sequence>
<dbReference type="AlphaFoldDB" id="A0A1X2GBR5"/>
<evidence type="ECO:0000256" key="2">
    <source>
        <dbReference type="SAM" id="SignalP"/>
    </source>
</evidence>
<dbReference type="Pfam" id="PF04185">
    <property type="entry name" value="Phosphoesterase"/>
    <property type="match status" value="1"/>
</dbReference>
<protein>
    <recommendedName>
        <fullName evidence="5">Phosphoesterase-domain-containing protein</fullName>
    </recommendedName>
</protein>
<dbReference type="GO" id="GO:0009395">
    <property type="term" value="P:phospholipid catabolic process"/>
    <property type="evidence" value="ECO:0007669"/>
    <property type="project" value="TreeGrafter"/>
</dbReference>
<dbReference type="Gene3D" id="3.40.720.10">
    <property type="entry name" value="Alkaline Phosphatase, subunit A"/>
    <property type="match status" value="1"/>
</dbReference>
<name>A0A1X2GBR5_9FUNG</name>
<dbReference type="PANTHER" id="PTHR31956">
    <property type="entry name" value="NON-SPECIFIC PHOSPHOLIPASE C4-RELATED"/>
    <property type="match status" value="1"/>
</dbReference>
<feature type="signal peptide" evidence="2">
    <location>
        <begin position="1"/>
        <end position="19"/>
    </location>
</feature>
<gene>
    <name evidence="3" type="ORF">DM01DRAFT_1290651</name>
</gene>
<dbReference type="InterPro" id="IPR007312">
    <property type="entry name" value="Phosphoesterase"/>
</dbReference>
<proteinExistence type="predicted"/>
<dbReference type="Proteomes" id="UP000242146">
    <property type="component" value="Unassembled WGS sequence"/>
</dbReference>
<evidence type="ECO:0000256" key="1">
    <source>
        <dbReference type="ARBA" id="ARBA00022801"/>
    </source>
</evidence>
<keyword evidence="4" id="KW-1185">Reference proteome</keyword>
<reference evidence="3 4" key="1">
    <citation type="submission" date="2016-07" db="EMBL/GenBank/DDBJ databases">
        <title>Pervasive Adenine N6-methylation of Active Genes in Fungi.</title>
        <authorList>
            <consortium name="DOE Joint Genome Institute"/>
            <person name="Mondo S.J."/>
            <person name="Dannebaum R.O."/>
            <person name="Kuo R.C."/>
            <person name="Labutti K."/>
            <person name="Haridas S."/>
            <person name="Kuo A."/>
            <person name="Salamov A."/>
            <person name="Ahrendt S.R."/>
            <person name="Lipzen A."/>
            <person name="Sullivan W."/>
            <person name="Andreopoulos W.B."/>
            <person name="Clum A."/>
            <person name="Lindquist E."/>
            <person name="Daum C."/>
            <person name="Ramamoorthy G.K."/>
            <person name="Gryganskyi A."/>
            <person name="Culley D."/>
            <person name="Magnuson J.K."/>
            <person name="James T.Y."/>
            <person name="O'Malley M.A."/>
            <person name="Stajich J.E."/>
            <person name="Spatafora J.W."/>
            <person name="Visel A."/>
            <person name="Grigoriev I.V."/>
        </authorList>
    </citation>
    <scope>NUCLEOTIDE SEQUENCE [LARGE SCALE GENOMIC DNA]</scope>
    <source>
        <strain evidence="3 4">NRRL 3301</strain>
    </source>
</reference>
<dbReference type="EMBL" id="MCGT01000024">
    <property type="protein sequence ID" value="ORX50147.1"/>
    <property type="molecule type" value="Genomic_DNA"/>
</dbReference>
<comment type="caution">
    <text evidence="3">The sequence shown here is derived from an EMBL/GenBank/DDBJ whole genome shotgun (WGS) entry which is preliminary data.</text>
</comment>
<evidence type="ECO:0000313" key="3">
    <source>
        <dbReference type="EMBL" id="ORX50147.1"/>
    </source>
</evidence>